<organism evidence="2 3">
    <name type="scientific">Cricetulus griseus</name>
    <name type="common">Chinese hamster</name>
    <name type="synonym">Cricetulus barabensis griseus</name>
    <dbReference type="NCBI Taxonomy" id="10029"/>
    <lineage>
        <taxon>Eukaryota</taxon>
        <taxon>Metazoa</taxon>
        <taxon>Chordata</taxon>
        <taxon>Craniata</taxon>
        <taxon>Vertebrata</taxon>
        <taxon>Euteleostomi</taxon>
        <taxon>Mammalia</taxon>
        <taxon>Eutheria</taxon>
        <taxon>Euarchontoglires</taxon>
        <taxon>Glires</taxon>
        <taxon>Rodentia</taxon>
        <taxon>Myomorpha</taxon>
        <taxon>Muroidea</taxon>
        <taxon>Cricetidae</taxon>
        <taxon>Cricetinae</taxon>
        <taxon>Cricetulus</taxon>
    </lineage>
</organism>
<reference evidence="2" key="2">
    <citation type="journal article" date="2020" name="Biotechnol. Bioeng.">
        <title>Chromosome-scale scaffolds for the Chinese hamster reference genome assembly to facilitate the study of the CHO epigenome.</title>
        <authorList>
            <person name="Hilliard W."/>
            <person name="MacDonald M."/>
            <person name="Lee K.H."/>
        </authorList>
    </citation>
    <scope>NUCLEOTIDE SEQUENCE [LARGE SCALE GENOMIC DNA]</scope>
    <source>
        <strain evidence="2">17A/GY</strain>
    </source>
</reference>
<dbReference type="GeneID" id="100758301"/>
<name>A0A9J7HEA1_CRIGR</name>
<dbReference type="RefSeq" id="XP_035308032.1">
    <property type="nucleotide sequence ID" value="XM_035452141.1"/>
</dbReference>
<feature type="region of interest" description="Disordered" evidence="1">
    <location>
        <begin position="126"/>
        <end position="203"/>
    </location>
</feature>
<reference evidence="2" key="1">
    <citation type="journal article" date="2018" name="Biotechnol. Bioeng.">
        <title>A reference genome of the Chinese hamster based on a hybrid assembly strategy.</title>
        <authorList>
            <person name="Rupp O."/>
            <person name="MacDonald M.L."/>
            <person name="Li S."/>
            <person name="Dhiman H."/>
            <person name="Polson S."/>
            <person name="Griep S."/>
            <person name="Heffner K."/>
            <person name="Hernandez I."/>
            <person name="Brinkrolf K."/>
            <person name="Jadhav V."/>
            <person name="Samoudi M."/>
            <person name="Hao H."/>
            <person name="Kingham B."/>
            <person name="Goesmann A."/>
            <person name="Betenbaugh M.J."/>
            <person name="Lewis N.E."/>
            <person name="Borth N."/>
            <person name="Lee K.H."/>
        </authorList>
    </citation>
    <scope>NUCLEOTIDE SEQUENCE [LARGE SCALE GENOMIC DNA]</scope>
    <source>
        <strain evidence="2">17A/GY</strain>
    </source>
</reference>
<accession>A0A9J7HEA1</accession>
<sequence>MGLWLFLGQRQGMAAVHTACGRSESKHLRPTPAGHEESCPVIALCWLGSPRQARRGPVSCDSGHSGLATQPRGIKYRDAPSPHPTPLLLLPVSQHHRPTRVRLCLWCGLSTSWVLSLGVGWKWGEPPATSSGRKSGGGQGEEPTPEKPQQEREAEGPNHDGVALKTGQSVQTVEGCDKHRDHEMKKLRVRSVRFPKATHPVQH</sequence>
<dbReference type="Proteomes" id="UP001108280">
    <property type="component" value="Chromosome 1"/>
</dbReference>
<feature type="compositionally biased region" description="Basic and acidic residues" evidence="1">
    <location>
        <begin position="175"/>
        <end position="186"/>
    </location>
</feature>
<keyword evidence="2" id="KW-1185">Reference proteome</keyword>
<dbReference type="AlphaFoldDB" id="A0A9J7HEA1"/>
<proteinExistence type="predicted"/>
<dbReference type="CTD" id="3976"/>
<protein>
    <submittedName>
        <fullName evidence="3">Leukemia inhibitory factor isoform X2</fullName>
    </submittedName>
</protein>
<gene>
    <name evidence="3" type="primary">Lif</name>
</gene>
<evidence type="ECO:0000313" key="3">
    <source>
        <dbReference type="RefSeq" id="XP_035308032.1"/>
    </source>
</evidence>
<evidence type="ECO:0000313" key="2">
    <source>
        <dbReference type="Proteomes" id="UP001108280"/>
    </source>
</evidence>
<evidence type="ECO:0000256" key="1">
    <source>
        <dbReference type="SAM" id="MobiDB-lite"/>
    </source>
</evidence>
<dbReference type="OrthoDB" id="9844600at2759"/>
<feature type="compositionally biased region" description="Basic and acidic residues" evidence="1">
    <location>
        <begin position="144"/>
        <end position="158"/>
    </location>
</feature>
<reference evidence="3" key="3">
    <citation type="submission" date="2025-08" db="UniProtKB">
        <authorList>
            <consortium name="RefSeq"/>
        </authorList>
    </citation>
    <scope>IDENTIFICATION</scope>
    <source>
        <strain evidence="3">17A/GY</strain>
        <tissue evidence="3">Liver</tissue>
    </source>
</reference>